<dbReference type="eggNOG" id="COG3452">
    <property type="taxonomic scope" value="Bacteria"/>
</dbReference>
<dbReference type="Pfam" id="PF13426">
    <property type="entry name" value="PAS_9"/>
    <property type="match status" value="3"/>
</dbReference>
<evidence type="ECO:0000313" key="11">
    <source>
        <dbReference type="EMBL" id="ADV48720.1"/>
    </source>
</evidence>
<dbReference type="Proteomes" id="UP000008634">
    <property type="component" value="Chromosome"/>
</dbReference>
<dbReference type="SUPFAM" id="SSF55785">
    <property type="entry name" value="PYP-like sensor domain (PAS domain)"/>
    <property type="match status" value="5"/>
</dbReference>
<reference evidence="11 12" key="1">
    <citation type="journal article" date="2010" name="Stand. Genomic Sci.">
        <title>Complete genome sequence of Cellulophaga algicola type strain (IC166).</title>
        <authorList>
            <person name="Abt B."/>
            <person name="Lu M."/>
            <person name="Misra M."/>
            <person name="Han C."/>
            <person name="Nolan M."/>
            <person name="Lucas S."/>
            <person name="Hammon N."/>
            <person name="Deshpande S."/>
            <person name="Cheng J.F."/>
            <person name="Tapia R."/>
            <person name="Goodwin L."/>
            <person name="Pitluck S."/>
            <person name="Liolios K."/>
            <person name="Pagani I."/>
            <person name="Ivanova N."/>
            <person name="Mavromatis K."/>
            <person name="Ovchinikova G."/>
            <person name="Pati A."/>
            <person name="Chen A."/>
            <person name="Palaniappan K."/>
            <person name="Land M."/>
            <person name="Hauser L."/>
            <person name="Chang Y.J."/>
            <person name="Jeffries C.D."/>
            <person name="Detter J.C."/>
            <person name="Brambilla E."/>
            <person name="Rohde M."/>
            <person name="Tindall B.J."/>
            <person name="Goker M."/>
            <person name="Woyke T."/>
            <person name="Bristow J."/>
            <person name="Eisen J.A."/>
            <person name="Markowitz V."/>
            <person name="Hugenholtz P."/>
            <person name="Kyrpides N.C."/>
            <person name="Klenk H.P."/>
            <person name="Lapidus A."/>
        </authorList>
    </citation>
    <scope>NUCLEOTIDE SEQUENCE [LARGE SCALE GENOMIC DNA]</scope>
    <source>
        <strain evidence="12">DSM 14237 / IC166 / ACAM 630</strain>
    </source>
</reference>
<dbReference type="CDD" id="cd00130">
    <property type="entry name" value="PAS"/>
    <property type="match status" value="5"/>
</dbReference>
<evidence type="ECO:0000256" key="3">
    <source>
        <dbReference type="ARBA" id="ARBA00022553"/>
    </source>
</evidence>
<dbReference type="NCBIfam" id="TIGR00229">
    <property type="entry name" value="sensory_box"/>
    <property type="match status" value="4"/>
</dbReference>
<evidence type="ECO:0000259" key="8">
    <source>
        <dbReference type="PROSITE" id="PS50112"/>
    </source>
</evidence>
<dbReference type="Pfam" id="PF02518">
    <property type="entry name" value="HATPase_c"/>
    <property type="match status" value="1"/>
</dbReference>
<dbReference type="PROSITE" id="PS50109">
    <property type="entry name" value="HIS_KIN"/>
    <property type="match status" value="1"/>
</dbReference>
<dbReference type="Gene3D" id="3.30.450.20">
    <property type="entry name" value="PAS domain"/>
    <property type="match status" value="5"/>
</dbReference>
<dbReference type="Pfam" id="PF03924">
    <property type="entry name" value="CHASE"/>
    <property type="match status" value="1"/>
</dbReference>
<dbReference type="SUPFAM" id="SSF47384">
    <property type="entry name" value="Homodimeric domain of signal transducing histidine kinase"/>
    <property type="match status" value="1"/>
</dbReference>
<dbReference type="PROSITE" id="PS50113">
    <property type="entry name" value="PAC"/>
    <property type="match status" value="1"/>
</dbReference>
<name>E6X9H0_CELAD</name>
<dbReference type="InterPro" id="IPR000014">
    <property type="entry name" value="PAS"/>
</dbReference>
<dbReference type="EMBL" id="CP002453">
    <property type="protein sequence ID" value="ADV48720.1"/>
    <property type="molecule type" value="Genomic_DNA"/>
</dbReference>
<keyword evidence="12" id="KW-1185">Reference proteome</keyword>
<dbReference type="Pfam" id="PF08447">
    <property type="entry name" value="PAS_3"/>
    <property type="match status" value="1"/>
</dbReference>
<feature type="domain" description="PAS" evidence="8">
    <location>
        <begin position="295"/>
        <end position="365"/>
    </location>
</feature>
<feature type="domain" description="PAS" evidence="8">
    <location>
        <begin position="542"/>
        <end position="588"/>
    </location>
</feature>
<dbReference type="InterPro" id="IPR003594">
    <property type="entry name" value="HATPase_dom"/>
</dbReference>
<dbReference type="PANTHER" id="PTHR43304:SF1">
    <property type="entry name" value="PAC DOMAIN-CONTAINING PROTEIN"/>
    <property type="match status" value="1"/>
</dbReference>
<dbReference type="PROSITE" id="PS50839">
    <property type="entry name" value="CHASE"/>
    <property type="match status" value="1"/>
</dbReference>
<sequence length="1160" mass="133684">MKLKAIFRFFKSPISFGLTVFAITLLLTQYLSYQRYLLLETNSQKKLVTQANWVEHEFHKTLDQGYSTTQTLAFILEHYGIPKNFDSISKLLLETNTEVSALEIVNKEGIITHAFPLEGNEVLGFNILKDSIGKIGALKTIKKKDHFVSGPIRLKQGGIGFISRTPIFNGDSFEGFTSAIILLEDVLNTAKLNSQESQFLYRLTKLNSNQTEEVYFSSYDDISTNSFSSTVKMPDGEWKLYVYAKEDTSIIGILLFAFIGLFISVLSGSIAWYLLKQPKRLDRLVREKNSQLVESEEKYRSLVEQASDGIVLSDQTGKILDVNLKACELFRYTKAELLKSNLTDLTSKDQASDIPFRINKLLEEQTLLSQRKLLRKDGSDFYGEISAKILSNGLIQGIVRDVSARIALELKSKENAEKVKESEEKYRTAIEEASDGIFVLDEHFNFIDINIQFCKFFRSPKETFISKNIIHIIAPDELAKKPLKFKEVSNGEVIRTLRKMIREDGSTFVAQVSVKQMPNNHYQGILQDVTAREEIAETLRESTLKYRELTERISDGFVALDKNWNFNYVNAKACQVIGKSYSKLIGTSAWAALPFFRKTNAYKVLLEAMETQEYKYIKQYREDFDKWYEYRMFPSAEGISVYFKDITEIKKAEEELLHTKAKMESAIRIGKIGYWSWDYKKEIIDWSELMYNIFDIDPNTPLTYETIQSRIHPDDLKKQDDLINIFISNSENNLRYTHRIIHRDKSVHTLLVETEIEKNDKNEILKLRGTILDITETIKVKEELKESQEKFYKSFHSNLIGKVIVDENRKILEANRTIAVLLETTRKNLIGKTLIEADVLEFKSNELSADRQQLWAKLLNEGILRDEEIIYTLKSGKKIPALLSIEPLKLKNKRNYLVSAIDNTKRKEAEHLLERQNIELSKTNAELDRFVYSASHELRAPLASVMGLIDIILHEDHDEDLVFKLNMMQQSVKRLDDFIKDIVQYSQNKHLEIAMESINFKELINESLEGLWFLENRKHINFQLDINETQSFFSDKKRISIIFNNLISNAIKYHNITTENPTITITVTTKEDAVSIEIADNGIGIPKAHLDKIFQMFYRVSSKIMGTGIGLFVIKEVITKLNGRINVLSEPNMGTKFVILLPNQTKNAVKHEVQTNFVNR</sequence>
<feature type="domain" description="PAC" evidence="9">
    <location>
        <begin position="734"/>
        <end position="786"/>
    </location>
</feature>
<dbReference type="PROSITE" id="PS50112">
    <property type="entry name" value="PAS"/>
    <property type="match status" value="3"/>
</dbReference>
<proteinExistence type="predicted"/>
<evidence type="ECO:0000256" key="2">
    <source>
        <dbReference type="ARBA" id="ARBA00012438"/>
    </source>
</evidence>
<dbReference type="SMART" id="SM00388">
    <property type="entry name" value="HisKA"/>
    <property type="match status" value="1"/>
</dbReference>
<comment type="catalytic activity">
    <reaction evidence="1">
        <text>ATP + protein L-histidine = ADP + protein N-phospho-L-histidine.</text>
        <dbReference type="EC" id="2.7.13.3"/>
    </reaction>
</comment>
<dbReference type="SMART" id="SM00086">
    <property type="entry name" value="PAC"/>
    <property type="match status" value="4"/>
</dbReference>
<dbReference type="InterPro" id="IPR000700">
    <property type="entry name" value="PAS-assoc_C"/>
</dbReference>
<dbReference type="eggNOG" id="COG4251">
    <property type="taxonomic scope" value="Bacteria"/>
</dbReference>
<evidence type="ECO:0000313" key="12">
    <source>
        <dbReference type="Proteomes" id="UP000008634"/>
    </source>
</evidence>
<keyword evidence="4" id="KW-0808">Transferase</keyword>
<dbReference type="InterPro" id="IPR003661">
    <property type="entry name" value="HisK_dim/P_dom"/>
</dbReference>
<dbReference type="InterPro" id="IPR006189">
    <property type="entry name" value="CHASE_dom"/>
</dbReference>
<dbReference type="SMART" id="SM00091">
    <property type="entry name" value="PAS"/>
    <property type="match status" value="5"/>
</dbReference>
<dbReference type="SUPFAM" id="SSF55874">
    <property type="entry name" value="ATPase domain of HSP90 chaperone/DNA topoisomerase II/histidine kinase"/>
    <property type="match status" value="1"/>
</dbReference>
<evidence type="ECO:0000256" key="5">
    <source>
        <dbReference type="ARBA" id="ARBA00022777"/>
    </source>
</evidence>
<dbReference type="InterPro" id="IPR004358">
    <property type="entry name" value="Sig_transdc_His_kin-like_C"/>
</dbReference>
<keyword evidence="6" id="KW-0812">Transmembrane</keyword>
<feature type="domain" description="Histidine kinase" evidence="7">
    <location>
        <begin position="933"/>
        <end position="1145"/>
    </location>
</feature>
<dbReference type="CDD" id="cd00082">
    <property type="entry name" value="HisKA"/>
    <property type="match status" value="1"/>
</dbReference>
<keyword evidence="3" id="KW-0597">Phosphoprotein</keyword>
<dbReference type="FunFam" id="3.30.565.10:FF:000006">
    <property type="entry name" value="Sensor histidine kinase WalK"/>
    <property type="match status" value="1"/>
</dbReference>
<evidence type="ECO:0000256" key="4">
    <source>
        <dbReference type="ARBA" id="ARBA00022679"/>
    </source>
</evidence>
<dbReference type="InterPro" id="IPR013655">
    <property type="entry name" value="PAS_fold_3"/>
</dbReference>
<feature type="transmembrane region" description="Helical" evidence="6">
    <location>
        <begin position="250"/>
        <end position="275"/>
    </location>
</feature>
<dbReference type="OrthoDB" id="9811889at2"/>
<dbReference type="InterPro" id="IPR035965">
    <property type="entry name" value="PAS-like_dom_sf"/>
</dbReference>
<gene>
    <name evidence="11" type="ordered locus">Celal_1407</name>
</gene>
<dbReference type="Pfam" id="PF00512">
    <property type="entry name" value="HisKA"/>
    <property type="match status" value="1"/>
</dbReference>
<dbReference type="Gene3D" id="3.30.565.10">
    <property type="entry name" value="Histidine kinase-like ATPase, C-terminal domain"/>
    <property type="match status" value="1"/>
</dbReference>
<dbReference type="Gene3D" id="1.10.287.130">
    <property type="match status" value="1"/>
</dbReference>
<evidence type="ECO:0000259" key="9">
    <source>
        <dbReference type="PROSITE" id="PS50113"/>
    </source>
</evidence>
<evidence type="ECO:0000259" key="7">
    <source>
        <dbReference type="PROSITE" id="PS50109"/>
    </source>
</evidence>
<dbReference type="EC" id="2.7.13.3" evidence="2"/>
<keyword evidence="6" id="KW-0472">Membrane</keyword>
<dbReference type="AlphaFoldDB" id="E6X9H0"/>
<dbReference type="SMART" id="SM00387">
    <property type="entry name" value="HATPase_c"/>
    <property type="match status" value="1"/>
</dbReference>
<evidence type="ECO:0000256" key="1">
    <source>
        <dbReference type="ARBA" id="ARBA00000085"/>
    </source>
</evidence>
<dbReference type="InterPro" id="IPR005467">
    <property type="entry name" value="His_kinase_dom"/>
</dbReference>
<protein>
    <recommendedName>
        <fullName evidence="2">histidine kinase</fullName>
        <ecNumber evidence="2">2.7.13.3</ecNumber>
    </recommendedName>
</protein>
<accession>E6X9H0</accession>
<dbReference type="InterPro" id="IPR036097">
    <property type="entry name" value="HisK_dim/P_sf"/>
</dbReference>
<evidence type="ECO:0000259" key="10">
    <source>
        <dbReference type="PROSITE" id="PS50839"/>
    </source>
</evidence>
<dbReference type="Gene3D" id="2.10.70.100">
    <property type="match status" value="1"/>
</dbReference>
<dbReference type="SMART" id="SM01079">
    <property type="entry name" value="CHASE"/>
    <property type="match status" value="1"/>
</dbReference>
<dbReference type="InterPro" id="IPR052162">
    <property type="entry name" value="Sensor_kinase/Photoreceptor"/>
</dbReference>
<dbReference type="RefSeq" id="WP_013550202.1">
    <property type="nucleotide sequence ID" value="NC_014934.1"/>
</dbReference>
<dbReference type="HOGENOM" id="CLU_275298_0_0_10"/>
<keyword evidence="5 11" id="KW-0418">Kinase</keyword>
<organism evidence="11 12">
    <name type="scientific">Cellulophaga algicola (strain DSM 14237 / IC166 / ACAM 630)</name>
    <dbReference type="NCBI Taxonomy" id="688270"/>
    <lineage>
        <taxon>Bacteria</taxon>
        <taxon>Pseudomonadati</taxon>
        <taxon>Bacteroidota</taxon>
        <taxon>Flavobacteriia</taxon>
        <taxon>Flavobacteriales</taxon>
        <taxon>Flavobacteriaceae</taxon>
        <taxon>Cellulophaga</taxon>
    </lineage>
</organism>
<dbReference type="Pfam" id="PF13188">
    <property type="entry name" value="PAS_8"/>
    <property type="match status" value="1"/>
</dbReference>
<feature type="domain" description="CHASE" evidence="10">
    <location>
        <begin position="110"/>
        <end position="241"/>
    </location>
</feature>
<feature type="domain" description="PAS" evidence="8">
    <location>
        <begin position="422"/>
        <end position="477"/>
    </location>
</feature>
<dbReference type="CDD" id="cd00075">
    <property type="entry name" value="HATPase"/>
    <property type="match status" value="1"/>
</dbReference>
<evidence type="ECO:0000256" key="6">
    <source>
        <dbReference type="SAM" id="Phobius"/>
    </source>
</evidence>
<dbReference type="InterPro" id="IPR036890">
    <property type="entry name" value="HATPase_C_sf"/>
</dbReference>
<dbReference type="PANTHER" id="PTHR43304">
    <property type="entry name" value="PHYTOCHROME-LIKE PROTEIN CPH1"/>
    <property type="match status" value="1"/>
</dbReference>
<dbReference type="STRING" id="688270.Celal_1407"/>
<keyword evidence="6" id="KW-1133">Transmembrane helix</keyword>
<dbReference type="eggNOG" id="COG2202">
    <property type="taxonomic scope" value="Bacteria"/>
</dbReference>
<dbReference type="InterPro" id="IPR001610">
    <property type="entry name" value="PAC"/>
</dbReference>
<dbReference type="KEGG" id="cao:Celal_1407"/>
<dbReference type="PRINTS" id="PR00344">
    <property type="entry name" value="BCTRLSENSOR"/>
</dbReference>
<dbReference type="GO" id="GO:0000155">
    <property type="term" value="F:phosphorelay sensor kinase activity"/>
    <property type="evidence" value="ECO:0007669"/>
    <property type="project" value="InterPro"/>
</dbReference>